<sequence>MADHRRNRHRPLSSPGIAPFPPALHRSPPPPASPLRPPRQFSRLFHDPSPLAFAFPEAAYLRQSSLHVGHPPADSLFPSPEYRDGVPHFPAPGERGARNTRANNMGGSRSAAHQASFEDSPDSPPMTPDLFAMEDLWSTMPTSPSEPPPRPYRSRDARPRSPAYSDDDYDDEDIPQHCAHSNGFTTRARLFYFPCHRHGGIPPISPPTPPRRRGRAPSPSPSLASAIRTGRHVRYAELPADEPARSRTQYAPRCRCFECNCPRFADVDGEMLTEEGRTLCGYCRAYCRSRVVY</sequence>
<feature type="region of interest" description="Disordered" evidence="1">
    <location>
        <begin position="66"/>
        <end position="175"/>
    </location>
</feature>
<dbReference type="AlphaFoldDB" id="A0A8H6MXI1"/>
<proteinExistence type="predicted"/>
<gene>
    <name evidence="2" type="ORF">CSOJ01_05061</name>
</gene>
<feature type="region of interest" description="Disordered" evidence="1">
    <location>
        <begin position="201"/>
        <end position="225"/>
    </location>
</feature>
<reference evidence="2 3" key="1">
    <citation type="journal article" date="2020" name="Phytopathology">
        <title>Genome Sequence Resources of Colletotrichum truncatum, C. plurivorum, C. musicola, and C. sojae: Four Species Pathogenic to Soybean (Glycine max).</title>
        <authorList>
            <person name="Rogerio F."/>
            <person name="Boufleur T.R."/>
            <person name="Ciampi-Guillardi M."/>
            <person name="Sukno S.A."/>
            <person name="Thon M.R."/>
            <person name="Massola Junior N.S."/>
            <person name="Baroncelli R."/>
        </authorList>
    </citation>
    <scope>NUCLEOTIDE SEQUENCE [LARGE SCALE GENOMIC DNA]</scope>
    <source>
        <strain evidence="2 3">LFN0009</strain>
    </source>
</reference>
<accession>A0A8H6MXI1</accession>
<feature type="compositionally biased region" description="Polar residues" evidence="1">
    <location>
        <begin position="100"/>
        <end position="113"/>
    </location>
</feature>
<organism evidence="2 3">
    <name type="scientific">Colletotrichum sojae</name>
    <dbReference type="NCBI Taxonomy" id="2175907"/>
    <lineage>
        <taxon>Eukaryota</taxon>
        <taxon>Fungi</taxon>
        <taxon>Dikarya</taxon>
        <taxon>Ascomycota</taxon>
        <taxon>Pezizomycotina</taxon>
        <taxon>Sordariomycetes</taxon>
        <taxon>Hypocreomycetidae</taxon>
        <taxon>Glomerellales</taxon>
        <taxon>Glomerellaceae</taxon>
        <taxon>Colletotrichum</taxon>
        <taxon>Colletotrichum orchidearum species complex</taxon>
    </lineage>
</organism>
<comment type="caution">
    <text evidence="2">The sequence shown here is derived from an EMBL/GenBank/DDBJ whole genome shotgun (WGS) entry which is preliminary data.</text>
</comment>
<feature type="compositionally biased region" description="Basic residues" evidence="1">
    <location>
        <begin position="1"/>
        <end position="11"/>
    </location>
</feature>
<dbReference type="EMBL" id="WIGN01000061">
    <property type="protein sequence ID" value="KAF6812642.1"/>
    <property type="molecule type" value="Genomic_DNA"/>
</dbReference>
<dbReference type="Proteomes" id="UP000652219">
    <property type="component" value="Unassembled WGS sequence"/>
</dbReference>
<evidence type="ECO:0000256" key="1">
    <source>
        <dbReference type="SAM" id="MobiDB-lite"/>
    </source>
</evidence>
<keyword evidence="3" id="KW-1185">Reference proteome</keyword>
<name>A0A8H6MXI1_9PEZI</name>
<feature type="compositionally biased region" description="Pro residues" evidence="1">
    <location>
        <begin position="18"/>
        <end position="37"/>
    </location>
</feature>
<evidence type="ECO:0000313" key="2">
    <source>
        <dbReference type="EMBL" id="KAF6812642.1"/>
    </source>
</evidence>
<protein>
    <submittedName>
        <fullName evidence="2">Uncharacterized protein</fullName>
    </submittedName>
</protein>
<evidence type="ECO:0000313" key="3">
    <source>
        <dbReference type="Proteomes" id="UP000652219"/>
    </source>
</evidence>
<feature type="region of interest" description="Disordered" evidence="1">
    <location>
        <begin position="1"/>
        <end position="43"/>
    </location>
</feature>